<reference evidence="3 4" key="1">
    <citation type="submission" date="2019-05" db="EMBL/GenBank/DDBJ databases">
        <authorList>
            <person name="Lee S.D."/>
        </authorList>
    </citation>
    <scope>NUCLEOTIDE SEQUENCE [LARGE SCALE GENOMIC DNA]</scope>
    <source>
        <strain evidence="3 4">C5-26</strain>
    </source>
</reference>
<evidence type="ECO:0000313" key="3">
    <source>
        <dbReference type="EMBL" id="TWP32178.1"/>
    </source>
</evidence>
<dbReference type="InterPro" id="IPR038721">
    <property type="entry name" value="IS701-like_DDE_dom"/>
</dbReference>
<accession>A0A563DPH0</accession>
<keyword evidence="4" id="KW-1185">Reference proteome</keyword>
<dbReference type="EMBL" id="VCQV01000089">
    <property type="protein sequence ID" value="TWP32178.1"/>
    <property type="molecule type" value="Genomic_DNA"/>
</dbReference>
<dbReference type="RefSeq" id="WP_146321457.1">
    <property type="nucleotide sequence ID" value="NZ_VCQV01000089.1"/>
</dbReference>
<gene>
    <name evidence="3" type="ORF">FGL98_24610</name>
</gene>
<organism evidence="3 4">
    <name type="scientific">Leekyejoonella antrihumi</name>
    <dbReference type="NCBI Taxonomy" id="1660198"/>
    <lineage>
        <taxon>Bacteria</taxon>
        <taxon>Bacillati</taxon>
        <taxon>Actinomycetota</taxon>
        <taxon>Actinomycetes</taxon>
        <taxon>Micrococcales</taxon>
        <taxon>Dermacoccaceae</taxon>
        <taxon>Leekyejoonella</taxon>
    </lineage>
</organism>
<dbReference type="OrthoDB" id="53473at2"/>
<protein>
    <submittedName>
        <fullName evidence="3">Transposase</fullName>
    </submittedName>
</protein>
<dbReference type="AlphaFoldDB" id="A0A563DPH0"/>
<comment type="caution">
    <text evidence="3">The sequence shown here is derived from an EMBL/GenBank/DDBJ whole genome shotgun (WGS) entry which is preliminary data.</text>
</comment>
<feature type="region of interest" description="Disordered" evidence="1">
    <location>
        <begin position="210"/>
        <end position="242"/>
    </location>
</feature>
<evidence type="ECO:0000259" key="2">
    <source>
        <dbReference type="Pfam" id="PF13546"/>
    </source>
</evidence>
<feature type="domain" description="Transposase IS701-like DDE" evidence="2">
    <location>
        <begin position="26"/>
        <end position="254"/>
    </location>
</feature>
<feature type="compositionally biased region" description="Basic residues" evidence="1">
    <location>
        <begin position="222"/>
        <end position="232"/>
    </location>
</feature>
<dbReference type="InterPro" id="IPR012337">
    <property type="entry name" value="RNaseH-like_sf"/>
</dbReference>
<reference evidence="3 4" key="2">
    <citation type="submission" date="2019-08" db="EMBL/GenBank/DDBJ databases">
        <title>Jejuicoccus antrihumi gen. nov., sp. nov., a new member of the family Dermacoccaceae isolated from a cave.</title>
        <authorList>
            <person name="Schumann P."/>
            <person name="Kim I.S."/>
        </authorList>
    </citation>
    <scope>NUCLEOTIDE SEQUENCE [LARGE SCALE GENOMIC DNA]</scope>
    <source>
        <strain evidence="3 4">C5-26</strain>
    </source>
</reference>
<evidence type="ECO:0000313" key="4">
    <source>
        <dbReference type="Proteomes" id="UP000320244"/>
    </source>
</evidence>
<name>A0A563DPH0_9MICO</name>
<evidence type="ECO:0000256" key="1">
    <source>
        <dbReference type="SAM" id="MobiDB-lite"/>
    </source>
</evidence>
<sequence>MTSFDALLDLFRGVFTAPSFAIFADLMSGWVCAPGRRTITAMITVADPTGRRAHDAYHRFVRDGAWSTDRLWRVLTRHLVATFCPNGTVEVACDDTLFHHEGRRVEGAGIFRDAVRSTLKKVVYARGLNLVVITLTIHPPWGGCPIALPVNVRVHRKHDVTSTVAHATEMLEQLTDWQPNRRFHLVADGAYATLVGADLPRVDVTSRMRRDAALYEAPPPRTGKRGRPRLRGQRLPTPTQLSELTPDDQWTTIYADQRGTTITRLVHVRDVLWYQVNRHALVRLVIVRGPNGAQPDDYFVTTDLHATATDVVERYADRWSLWRARHNDHNAEERIMPSAWPDARRAWWVGLDNSA</sequence>
<dbReference type="SUPFAM" id="SSF53098">
    <property type="entry name" value="Ribonuclease H-like"/>
    <property type="match status" value="1"/>
</dbReference>
<proteinExistence type="predicted"/>
<dbReference type="Pfam" id="PF13546">
    <property type="entry name" value="DDE_5"/>
    <property type="match status" value="1"/>
</dbReference>
<dbReference type="Proteomes" id="UP000320244">
    <property type="component" value="Unassembled WGS sequence"/>
</dbReference>